<sequence>MSDDLGRLMAGARREAVFDLTAPMDLAAREARVQAKAAALLGAARAEAGWQAVSGGDLGAFVALMAGR</sequence>
<dbReference type="EMBL" id="AALY01000002">
    <property type="protein sequence ID" value="EAP76517.1"/>
    <property type="molecule type" value="Genomic_DNA"/>
</dbReference>
<keyword evidence="2" id="KW-1185">Reference proteome</keyword>
<dbReference type="AlphaFoldDB" id="A3SPX7"/>
<gene>
    <name evidence="1" type="ORF">ISM_16665</name>
</gene>
<dbReference type="Proteomes" id="UP000005954">
    <property type="component" value="Unassembled WGS sequence"/>
</dbReference>
<dbReference type="HOGENOM" id="CLU_2791376_0_0_5"/>
<dbReference type="RefSeq" id="WP_009815342.1">
    <property type="nucleotide sequence ID" value="NZ_CH724156.1"/>
</dbReference>
<evidence type="ECO:0000313" key="1">
    <source>
        <dbReference type="EMBL" id="EAP76517.1"/>
    </source>
</evidence>
<accession>A3SPX7</accession>
<proteinExistence type="predicted"/>
<comment type="caution">
    <text evidence="1">The sequence shown here is derived from an EMBL/GenBank/DDBJ whole genome shotgun (WGS) entry which is preliminary data.</text>
</comment>
<name>A3SPX7_ROSNI</name>
<dbReference type="STRING" id="89187.ISM_16665"/>
<evidence type="ECO:0000313" key="2">
    <source>
        <dbReference type="Proteomes" id="UP000005954"/>
    </source>
</evidence>
<protein>
    <submittedName>
        <fullName evidence="1">Uncharacterized protein</fullName>
    </submittedName>
</protein>
<organism evidence="1 2">
    <name type="scientific">Roseovarius nubinhibens (strain ATCC BAA-591 / DSM 15170 / ISM)</name>
    <dbReference type="NCBI Taxonomy" id="89187"/>
    <lineage>
        <taxon>Bacteria</taxon>
        <taxon>Pseudomonadati</taxon>
        <taxon>Pseudomonadota</taxon>
        <taxon>Alphaproteobacteria</taxon>
        <taxon>Rhodobacterales</taxon>
        <taxon>Roseobacteraceae</taxon>
        <taxon>Roseovarius</taxon>
    </lineage>
</organism>
<reference evidence="1 2" key="1">
    <citation type="submission" date="2005-12" db="EMBL/GenBank/DDBJ databases">
        <authorList>
            <person name="Moran M.A."/>
            <person name="Ferriera S."/>
            <person name="Johnson J."/>
            <person name="Kravitz S."/>
            <person name="Halpern A."/>
            <person name="Remington K."/>
            <person name="Beeson K."/>
            <person name="Tran B."/>
            <person name="Rogers Y.-H."/>
            <person name="Friedman R."/>
            <person name="Venter J.C."/>
        </authorList>
    </citation>
    <scope>NUCLEOTIDE SEQUENCE [LARGE SCALE GENOMIC DNA]</scope>
    <source>
        <strain evidence="2">ATCC BAA-591 / DSM 15170 / ISM</strain>
    </source>
</reference>